<evidence type="ECO:0000313" key="4">
    <source>
        <dbReference type="EMBL" id="NMP29306.1"/>
    </source>
</evidence>
<dbReference type="InterPro" id="IPR036148">
    <property type="entry name" value="MmgE/PrpD_sf"/>
</dbReference>
<feature type="domain" description="MmgE/PrpD N-terminal" evidence="2">
    <location>
        <begin position="66"/>
        <end position="225"/>
    </location>
</feature>
<dbReference type="InterPro" id="IPR045336">
    <property type="entry name" value="MmgE_PrpD_N"/>
</dbReference>
<dbReference type="GO" id="GO:0016829">
    <property type="term" value="F:lyase activity"/>
    <property type="evidence" value="ECO:0007669"/>
    <property type="project" value="InterPro"/>
</dbReference>
<dbReference type="PANTHER" id="PTHR16943:SF8">
    <property type="entry name" value="2-METHYLCITRATE DEHYDRATASE"/>
    <property type="match status" value="1"/>
</dbReference>
<dbReference type="AlphaFoldDB" id="A0A848MQ82"/>
<dbReference type="InterPro" id="IPR042188">
    <property type="entry name" value="MmgE/PrpD_sf_2"/>
</dbReference>
<keyword evidence="5" id="KW-1185">Reference proteome</keyword>
<organism evidence="4 5">
    <name type="scientific">Rouxiella aceris</name>
    <dbReference type="NCBI Taxonomy" id="2703884"/>
    <lineage>
        <taxon>Bacteria</taxon>
        <taxon>Pseudomonadati</taxon>
        <taxon>Pseudomonadota</taxon>
        <taxon>Gammaproteobacteria</taxon>
        <taxon>Enterobacterales</taxon>
        <taxon>Yersiniaceae</taxon>
        <taxon>Rouxiella</taxon>
    </lineage>
</organism>
<evidence type="ECO:0000313" key="5">
    <source>
        <dbReference type="Proteomes" id="UP000585363"/>
    </source>
</evidence>
<feature type="domain" description="MmgE/PrpD C-terminal" evidence="3">
    <location>
        <begin position="261"/>
        <end position="431"/>
    </location>
</feature>
<dbReference type="RefSeq" id="WP_169405021.1">
    <property type="nucleotide sequence ID" value="NZ_JAADJU010000013.1"/>
</dbReference>
<comment type="caution">
    <text evidence="4">The sequence shown here is derived from an EMBL/GenBank/DDBJ whole genome shotgun (WGS) entry which is preliminary data.</text>
</comment>
<reference evidence="4 5" key="2">
    <citation type="submission" date="2020-06" db="EMBL/GenBank/DDBJ databases">
        <title>Polyphasic characterization of a Rahnella strain isolated from tree sap.</title>
        <authorList>
            <person name="Kim I.S."/>
        </authorList>
    </citation>
    <scope>NUCLEOTIDE SEQUENCE [LARGE SCALE GENOMIC DNA]</scope>
    <source>
        <strain evidence="4 5">SAP-1</strain>
    </source>
</reference>
<accession>A0A848MQ82</accession>
<dbReference type="InterPro" id="IPR045337">
    <property type="entry name" value="MmgE_PrpD_C"/>
</dbReference>
<reference evidence="4 5" key="1">
    <citation type="submission" date="2020-01" db="EMBL/GenBank/DDBJ databases">
        <authorList>
            <person name="Lee S.D."/>
        </authorList>
    </citation>
    <scope>NUCLEOTIDE SEQUENCE [LARGE SCALE GENOMIC DNA]</scope>
    <source>
        <strain evidence="4 5">SAP-1</strain>
    </source>
</reference>
<dbReference type="InterPro" id="IPR005656">
    <property type="entry name" value="MmgE_PrpD"/>
</dbReference>
<dbReference type="Gene3D" id="1.10.4100.10">
    <property type="entry name" value="2-methylcitrate dehydratase PrpD"/>
    <property type="match status" value="1"/>
</dbReference>
<dbReference type="InterPro" id="IPR042183">
    <property type="entry name" value="MmgE/PrpD_sf_1"/>
</dbReference>
<dbReference type="Pfam" id="PF03972">
    <property type="entry name" value="MmgE_PrpD_N"/>
    <property type="match status" value="1"/>
</dbReference>
<protein>
    <submittedName>
        <fullName evidence="4">MmgE/PrpD family protein</fullName>
    </submittedName>
</protein>
<dbReference type="EMBL" id="JAADJU010000013">
    <property type="protein sequence ID" value="NMP29306.1"/>
    <property type="molecule type" value="Genomic_DNA"/>
</dbReference>
<evidence type="ECO:0000259" key="2">
    <source>
        <dbReference type="Pfam" id="PF03972"/>
    </source>
</evidence>
<dbReference type="Proteomes" id="UP000585363">
    <property type="component" value="Unassembled WGS sequence"/>
</dbReference>
<evidence type="ECO:0000256" key="1">
    <source>
        <dbReference type="ARBA" id="ARBA00006174"/>
    </source>
</evidence>
<dbReference type="Gene3D" id="3.30.1330.120">
    <property type="entry name" value="2-methylcitrate dehydratase PrpD"/>
    <property type="match status" value="1"/>
</dbReference>
<name>A0A848MQ82_9GAMM</name>
<dbReference type="Pfam" id="PF19305">
    <property type="entry name" value="MmgE_PrpD_C"/>
    <property type="match status" value="1"/>
</dbReference>
<comment type="similarity">
    <text evidence="1">Belongs to the PrpD family.</text>
</comment>
<dbReference type="PANTHER" id="PTHR16943">
    <property type="entry name" value="2-METHYLCITRATE DEHYDRATASE-RELATED"/>
    <property type="match status" value="1"/>
</dbReference>
<sequence length="455" mass="48403">MSQQSEKQRQITRDLAECIVHSQPDAEARSKARAGILDFTAVALPIVEGDINDSGLAAVRQVFYGQDAQTRALLLGYAGHALDFDDFHADFRGHPSTVILPVLFALAREIPDLVGEKLLDAYIIGIETAGRLGLAAGPRHYLAGFHNTATLGTLAAAAAAARLLNASVAVTANLLGIAATRASGLRAQFASAVKPLHAGFAAQSAVIACQLSLAGLQGQHSQVLEAFLASSGGGQQRPDLLTANWAAPWRIVTPGLEFKPYPTCAGTHSAADAARQLRTQWLQCSGRPLASLYDDLNSIVVTFPPGGDIAASVRQPGSGVEARFSLEYVIAASLLNGQLKLQDFAEGPVQADIAALATKVQRCADITAPPDEINPGLRFHQVTLYRQNGEQLQCRISRQQSLAMGIDLQQKLHSCLPTRSDQQRDEIAQLCQLTTPAAVQQLAQRLTTFAISANN</sequence>
<dbReference type="SUPFAM" id="SSF103378">
    <property type="entry name" value="2-methylcitrate dehydratase PrpD"/>
    <property type="match status" value="1"/>
</dbReference>
<gene>
    <name evidence="4" type="ORF">GW590_20870</name>
</gene>
<proteinExistence type="inferred from homology"/>
<evidence type="ECO:0000259" key="3">
    <source>
        <dbReference type="Pfam" id="PF19305"/>
    </source>
</evidence>